<name>A0AA41Q8X1_9ACTN</name>
<dbReference type="RefSeq" id="WP_235058171.1">
    <property type="nucleotide sequence ID" value="NZ_JAKFHA010000048.1"/>
</dbReference>
<protein>
    <submittedName>
        <fullName evidence="2">Uncharacterized protein</fullName>
    </submittedName>
</protein>
<accession>A0AA41Q8X1</accession>
<organism evidence="2 3">
    <name type="scientific">Yinghuangia soli</name>
    <dbReference type="NCBI Taxonomy" id="2908204"/>
    <lineage>
        <taxon>Bacteria</taxon>
        <taxon>Bacillati</taxon>
        <taxon>Actinomycetota</taxon>
        <taxon>Actinomycetes</taxon>
        <taxon>Kitasatosporales</taxon>
        <taxon>Streptomycetaceae</taxon>
        <taxon>Yinghuangia</taxon>
    </lineage>
</organism>
<sequence>MTRMTPAIAALSGAGIGSVATILGVWVSQAFSGRRERAHRTWDRRAAAYEDILIAMAKLRGERKEATSTGQLRLARLANPDSEDGARLAAQANLYGSPELRKVQEAAFAALTKWLMALMAWRSYHDTYSSLPDTPPHRGTDALWDSVLEAGAEADKADLALTAQVRKEALGERPRRFWRGN</sequence>
<evidence type="ECO:0000313" key="3">
    <source>
        <dbReference type="Proteomes" id="UP001165378"/>
    </source>
</evidence>
<dbReference type="Proteomes" id="UP001165378">
    <property type="component" value="Unassembled WGS sequence"/>
</dbReference>
<keyword evidence="1" id="KW-0472">Membrane</keyword>
<dbReference type="AlphaFoldDB" id="A0AA41Q8X1"/>
<dbReference type="EMBL" id="JAKFHA010000048">
    <property type="protein sequence ID" value="MCF2533396.1"/>
    <property type="molecule type" value="Genomic_DNA"/>
</dbReference>
<evidence type="ECO:0000313" key="2">
    <source>
        <dbReference type="EMBL" id="MCF2533396.1"/>
    </source>
</evidence>
<comment type="caution">
    <text evidence="2">The sequence shown here is derived from an EMBL/GenBank/DDBJ whole genome shotgun (WGS) entry which is preliminary data.</text>
</comment>
<reference evidence="2" key="1">
    <citation type="submission" date="2022-01" db="EMBL/GenBank/DDBJ databases">
        <title>Genome-Based Taxonomic Classification of the Phylum Actinobacteria.</title>
        <authorList>
            <person name="Gao Y."/>
        </authorList>
    </citation>
    <scope>NUCLEOTIDE SEQUENCE</scope>
    <source>
        <strain evidence="2">KLBMP 8922</strain>
    </source>
</reference>
<gene>
    <name evidence="2" type="ORF">LZ495_40115</name>
</gene>
<feature type="transmembrane region" description="Helical" evidence="1">
    <location>
        <begin position="6"/>
        <end position="27"/>
    </location>
</feature>
<keyword evidence="1" id="KW-1133">Transmembrane helix</keyword>
<keyword evidence="1" id="KW-0812">Transmembrane</keyword>
<proteinExistence type="predicted"/>
<keyword evidence="3" id="KW-1185">Reference proteome</keyword>
<evidence type="ECO:0000256" key="1">
    <source>
        <dbReference type="SAM" id="Phobius"/>
    </source>
</evidence>